<feature type="region of interest" description="Disordered" evidence="1">
    <location>
        <begin position="168"/>
        <end position="187"/>
    </location>
</feature>
<feature type="compositionally biased region" description="Low complexity" evidence="1">
    <location>
        <begin position="338"/>
        <end position="355"/>
    </location>
</feature>
<evidence type="ECO:0000313" key="2">
    <source>
        <dbReference type="EMBL" id="OCF49704.1"/>
    </source>
</evidence>
<accession>A0A1B9I2F8</accession>
<name>A0A1B9I2F8_9TREE</name>
<feature type="compositionally biased region" description="Polar residues" evidence="1">
    <location>
        <begin position="424"/>
        <end position="434"/>
    </location>
</feature>
<organism evidence="2">
    <name type="scientific">Kwoniella pini CBS 10737</name>
    <dbReference type="NCBI Taxonomy" id="1296096"/>
    <lineage>
        <taxon>Eukaryota</taxon>
        <taxon>Fungi</taxon>
        <taxon>Dikarya</taxon>
        <taxon>Basidiomycota</taxon>
        <taxon>Agaricomycotina</taxon>
        <taxon>Tremellomycetes</taxon>
        <taxon>Tremellales</taxon>
        <taxon>Cryptococcaceae</taxon>
        <taxon>Kwoniella</taxon>
    </lineage>
</organism>
<protein>
    <submittedName>
        <fullName evidence="2">Uncharacterized protein</fullName>
    </submittedName>
</protein>
<reference evidence="2" key="1">
    <citation type="submission" date="2013-07" db="EMBL/GenBank/DDBJ databases">
        <title>The Genome Sequence of Cryptococcus pinus CBS10737.</title>
        <authorList>
            <consortium name="The Broad Institute Genome Sequencing Platform"/>
            <person name="Cuomo C."/>
            <person name="Litvintseva A."/>
            <person name="Chen Y."/>
            <person name="Heitman J."/>
            <person name="Sun S."/>
            <person name="Springer D."/>
            <person name="Dromer F."/>
            <person name="Young S.K."/>
            <person name="Zeng Q."/>
            <person name="Gargeya S."/>
            <person name="Fitzgerald M."/>
            <person name="Abouelleil A."/>
            <person name="Alvarado L."/>
            <person name="Berlin A.M."/>
            <person name="Chapman S.B."/>
            <person name="Dewar J."/>
            <person name="Goldberg J."/>
            <person name="Griggs A."/>
            <person name="Gujja S."/>
            <person name="Hansen M."/>
            <person name="Howarth C."/>
            <person name="Imamovic A."/>
            <person name="Larimer J."/>
            <person name="McCowan C."/>
            <person name="Murphy C."/>
            <person name="Pearson M."/>
            <person name="Priest M."/>
            <person name="Roberts A."/>
            <person name="Saif S."/>
            <person name="Shea T."/>
            <person name="Sykes S."/>
            <person name="Wortman J."/>
            <person name="Nusbaum C."/>
            <person name="Birren B."/>
        </authorList>
    </citation>
    <scope>NUCLEOTIDE SEQUENCE [LARGE SCALE GENOMIC DNA]</scope>
    <source>
        <strain evidence="2">CBS 10737</strain>
    </source>
</reference>
<proteinExistence type="predicted"/>
<evidence type="ECO:0000256" key="1">
    <source>
        <dbReference type="SAM" id="MobiDB-lite"/>
    </source>
</evidence>
<dbReference type="GeneID" id="30172597"/>
<evidence type="ECO:0000313" key="4">
    <source>
        <dbReference type="Proteomes" id="UP000094020"/>
    </source>
</evidence>
<reference evidence="3" key="4">
    <citation type="submission" date="2024-02" db="EMBL/GenBank/DDBJ databases">
        <title>Comparative genomics of Cryptococcus and Kwoniella reveals pathogenesis evolution and contrasting modes of karyotype evolution via chromosome fusion or intercentromeric recombination.</title>
        <authorList>
            <person name="Coelho M.A."/>
            <person name="David-Palma M."/>
            <person name="Shea T."/>
            <person name="Bowers K."/>
            <person name="McGinley-Smith S."/>
            <person name="Mohammad A.W."/>
            <person name="Gnirke A."/>
            <person name="Yurkov A.M."/>
            <person name="Nowrousian M."/>
            <person name="Sun S."/>
            <person name="Cuomo C.A."/>
            <person name="Heitman J."/>
        </authorList>
    </citation>
    <scope>NUCLEOTIDE SEQUENCE</scope>
    <source>
        <strain evidence="3">CBS 10737</strain>
    </source>
</reference>
<dbReference type="KEGG" id="kpin:30172597"/>
<evidence type="ECO:0000313" key="3">
    <source>
        <dbReference type="EMBL" id="WWC70247.1"/>
    </source>
</evidence>
<gene>
    <name evidence="2" type="ORF">I206_04228</name>
    <name evidence="3" type="ORF">I206_104197</name>
</gene>
<dbReference type="EMBL" id="CP144523">
    <property type="protein sequence ID" value="WWC70247.1"/>
    <property type="molecule type" value="Genomic_DNA"/>
</dbReference>
<feature type="compositionally biased region" description="Polar residues" evidence="1">
    <location>
        <begin position="363"/>
        <end position="402"/>
    </location>
</feature>
<dbReference type="EMBL" id="KI894011">
    <property type="protein sequence ID" value="OCF49704.1"/>
    <property type="molecule type" value="Genomic_DNA"/>
</dbReference>
<reference evidence="3" key="2">
    <citation type="submission" date="2013-07" db="EMBL/GenBank/DDBJ databases">
        <authorList>
            <consortium name="The Broad Institute Genome Sequencing Platform"/>
            <person name="Cuomo C."/>
            <person name="Litvintseva A."/>
            <person name="Chen Y."/>
            <person name="Heitman J."/>
            <person name="Sun S."/>
            <person name="Springer D."/>
            <person name="Dromer F."/>
            <person name="Young S.K."/>
            <person name="Zeng Q."/>
            <person name="Gargeya S."/>
            <person name="Fitzgerald M."/>
            <person name="Abouelleil A."/>
            <person name="Alvarado L."/>
            <person name="Berlin A.M."/>
            <person name="Chapman S.B."/>
            <person name="Dewar J."/>
            <person name="Goldberg J."/>
            <person name="Griggs A."/>
            <person name="Gujja S."/>
            <person name="Hansen M."/>
            <person name="Howarth C."/>
            <person name="Imamovic A."/>
            <person name="Larimer J."/>
            <person name="McCowan C."/>
            <person name="Murphy C."/>
            <person name="Pearson M."/>
            <person name="Priest M."/>
            <person name="Roberts A."/>
            <person name="Saif S."/>
            <person name="Shea T."/>
            <person name="Sykes S."/>
            <person name="Wortman J."/>
            <person name="Nusbaum C."/>
            <person name="Birren B."/>
        </authorList>
    </citation>
    <scope>NUCLEOTIDE SEQUENCE</scope>
    <source>
        <strain evidence="3">CBS 10737</strain>
    </source>
</reference>
<reference evidence="2" key="3">
    <citation type="submission" date="2016-07" db="EMBL/GenBank/DDBJ databases">
        <title>Evolution of pathogenesis and genome organization in the Tremellales.</title>
        <authorList>
            <person name="Cuomo C."/>
            <person name="Litvintseva A."/>
            <person name="Heitman J."/>
            <person name="Chen Y."/>
            <person name="Sun S."/>
            <person name="Springer D."/>
            <person name="Dromer F."/>
            <person name="Young S."/>
            <person name="Zeng Q."/>
            <person name="Chapman S."/>
            <person name="Gujja S."/>
            <person name="Saif S."/>
            <person name="Birren B."/>
        </authorList>
    </citation>
    <scope>NUCLEOTIDE SEQUENCE</scope>
    <source>
        <strain evidence="2">CBS 10737</strain>
    </source>
</reference>
<dbReference type="AlphaFoldDB" id="A0A1B9I2F8"/>
<dbReference type="OrthoDB" id="2564781at2759"/>
<keyword evidence="4" id="KW-1185">Reference proteome</keyword>
<dbReference type="Proteomes" id="UP000094020">
    <property type="component" value="Chromosome 5"/>
</dbReference>
<feature type="region of interest" description="Disordered" evidence="1">
    <location>
        <begin position="250"/>
        <end position="280"/>
    </location>
</feature>
<feature type="compositionally biased region" description="Low complexity" evidence="1">
    <location>
        <begin position="176"/>
        <end position="187"/>
    </location>
</feature>
<sequence length="504" mass="56230">MPLSLSIKSPKSTITLEFSRSKSFSLSRKAKRANTYPSPLTPSDLSDAEPFDLSIILNSKNFDSLDIVKDVDNKENRDKSNMQVGKIKFQLNDKPTSKDRMTAKLIKNRKMVVGEGQKNPSSCVTKDKTEINQLLPSPVIHSTFPKSPYPFNGFNEPTLLPISRDRKQAHRRSRSFSESITSSTSITQPWRDRETWLAIHTPKPSSLTQRNGSIPIELEDGGWRARGVGTFFGADMNGPYPSLKVRVKPLSPPLSPDEHNPKKNPYIGHPGDTEETWPSPAEETSKAINSMIHLHKSHSAWNVSRNDLAEDFSSSQHHTHFPVENDDDDDDFLPPLLPRTITRTSSFSSSSRNTTPIPWAQRCASSSGTNSPGRQTPPSTPSRQRAKNTPQSSSPLNKTPETWTKADPSPPRKSPRESSVSPSDTPRTPETPTRNMRLPFGKKINRGHDASFASTSPRSISVLDEQMTEHSQVVQQISPAKKIWKALKLTSPGKKDEQKNHRRG</sequence>
<dbReference type="RefSeq" id="XP_019010923.1">
    <property type="nucleotide sequence ID" value="XM_019155965.1"/>
</dbReference>
<feature type="region of interest" description="Disordered" evidence="1">
    <location>
        <begin position="315"/>
        <end position="457"/>
    </location>
</feature>